<dbReference type="CDD" id="cd12148">
    <property type="entry name" value="fungal_TF_MHR"/>
    <property type="match status" value="1"/>
</dbReference>
<dbReference type="AlphaFoldDB" id="A0A8H7KCH0"/>
<dbReference type="PANTHER" id="PTHR46910:SF32">
    <property type="entry name" value="TRANSCRIPTION FACTOR DOMAIN-CONTAINING PROTEIN-RELATED"/>
    <property type="match status" value="1"/>
</dbReference>
<dbReference type="GO" id="GO:0008270">
    <property type="term" value="F:zinc ion binding"/>
    <property type="evidence" value="ECO:0007669"/>
    <property type="project" value="InterPro"/>
</dbReference>
<evidence type="ECO:0000256" key="1">
    <source>
        <dbReference type="ARBA" id="ARBA00023242"/>
    </source>
</evidence>
<dbReference type="EMBL" id="JADCTT010000007">
    <property type="protein sequence ID" value="KAF9749623.1"/>
    <property type="molecule type" value="Genomic_DNA"/>
</dbReference>
<evidence type="ECO:0000313" key="4">
    <source>
        <dbReference type="EMBL" id="KAF9749623.1"/>
    </source>
</evidence>
<evidence type="ECO:0000256" key="2">
    <source>
        <dbReference type="SAM" id="MobiDB-lite"/>
    </source>
</evidence>
<gene>
    <name evidence="4" type="ORF">IM811_015650</name>
</gene>
<evidence type="ECO:0000259" key="3">
    <source>
        <dbReference type="SMART" id="SM00906"/>
    </source>
</evidence>
<dbReference type="InterPro" id="IPR007219">
    <property type="entry name" value="XnlR_reg_dom"/>
</dbReference>
<dbReference type="SMART" id="SM00906">
    <property type="entry name" value="Fungal_trans"/>
    <property type="match status" value="1"/>
</dbReference>
<proteinExistence type="predicted"/>
<feature type="domain" description="Xylanolytic transcriptional activator regulatory" evidence="3">
    <location>
        <begin position="221"/>
        <end position="294"/>
    </location>
</feature>
<accession>A0A8H7KCH0</accession>
<dbReference type="GO" id="GO:0003700">
    <property type="term" value="F:DNA-binding transcription factor activity"/>
    <property type="evidence" value="ECO:0007669"/>
    <property type="project" value="InterPro"/>
</dbReference>
<dbReference type="Pfam" id="PF04082">
    <property type="entry name" value="Fungal_trans"/>
    <property type="match status" value="1"/>
</dbReference>
<dbReference type="InterPro" id="IPR050987">
    <property type="entry name" value="AtrR-like"/>
</dbReference>
<comment type="caution">
    <text evidence="4">The sequence shown here is derived from an EMBL/GenBank/DDBJ whole genome shotgun (WGS) entry which is preliminary data.</text>
</comment>
<sequence length="574" mass="63916">MLAQPTHSTDKQLDGSTIVEASPEEYSNNPLVDNGETFARDPFGKYWYMGPTSSWAFCRRVLAILGTRISEPDPPIQPWDLETIDLAWNPIGLNEQPDISDLPSKDYALFLISTAQYYLAPFAKLIDHPQFRKQTEDFYENPGVEARKSRMWYSQFLFTLAFGEAYAQTGSSQAIPGLQYASRALSLIPSIVPMEKNPLAAVEALCLGALYLQSLDLRLMSFQLIGHALRICVSDGLHRHMPTDHVSLAHSNRCNTVFWIAYIIDRDFSTLVGAPSSIRDEDITTKLPSEIDDSMNAAAMTLQIRLSRLTATILTGVYGVDRNFDGSLLRETQSVLHKLAAVCRDLTSYLGTTLHGTNIKTSKLATRLILSYHHCVVLTTRPLVMCVLQRRIALGDDKKTIPEGPISSLLQSCAHSALNILRALETLGDNNLLDSFLPFQLETAWSSAFLLQIIVAVAPTFVEDRTWLAAAHRIFGMMVTRGSPAARLRKRDFQRLEHIMASYLREGEGNSSTQDSACRTPGQSGAFWDPNLSSEMEEFSPWGLLGSDGNFAISPNEILNLTEGLNMEDFLLRE</sequence>
<protein>
    <recommendedName>
        <fullName evidence="3">Xylanolytic transcriptional activator regulatory domain-containing protein</fullName>
    </recommendedName>
</protein>
<organism evidence="4 5">
    <name type="scientific">Bionectria ochroleuca</name>
    <name type="common">Gliocladium roseum</name>
    <dbReference type="NCBI Taxonomy" id="29856"/>
    <lineage>
        <taxon>Eukaryota</taxon>
        <taxon>Fungi</taxon>
        <taxon>Dikarya</taxon>
        <taxon>Ascomycota</taxon>
        <taxon>Pezizomycotina</taxon>
        <taxon>Sordariomycetes</taxon>
        <taxon>Hypocreomycetidae</taxon>
        <taxon>Hypocreales</taxon>
        <taxon>Bionectriaceae</taxon>
        <taxon>Clonostachys</taxon>
    </lineage>
</organism>
<keyword evidence="1" id="KW-0539">Nucleus</keyword>
<reference evidence="4" key="1">
    <citation type="submission" date="2020-10" db="EMBL/GenBank/DDBJ databases">
        <title>High-Quality Genome Resource of Clonostachys rosea strain S41 by Oxford Nanopore Long-Read Sequencing.</title>
        <authorList>
            <person name="Wang H."/>
        </authorList>
    </citation>
    <scope>NUCLEOTIDE SEQUENCE</scope>
    <source>
        <strain evidence="4">S41</strain>
    </source>
</reference>
<name>A0A8H7KCH0_BIOOC</name>
<feature type="region of interest" description="Disordered" evidence="2">
    <location>
        <begin position="1"/>
        <end position="33"/>
    </location>
</feature>
<dbReference type="PANTHER" id="PTHR46910">
    <property type="entry name" value="TRANSCRIPTION FACTOR PDR1"/>
    <property type="match status" value="1"/>
</dbReference>
<dbReference type="Proteomes" id="UP000616885">
    <property type="component" value="Unassembled WGS sequence"/>
</dbReference>
<dbReference type="GO" id="GO:0006351">
    <property type="term" value="P:DNA-templated transcription"/>
    <property type="evidence" value="ECO:0007669"/>
    <property type="project" value="InterPro"/>
</dbReference>
<dbReference type="GO" id="GO:0003677">
    <property type="term" value="F:DNA binding"/>
    <property type="evidence" value="ECO:0007669"/>
    <property type="project" value="InterPro"/>
</dbReference>
<evidence type="ECO:0000313" key="5">
    <source>
        <dbReference type="Proteomes" id="UP000616885"/>
    </source>
</evidence>